<evidence type="ECO:0000256" key="1">
    <source>
        <dbReference type="SAM" id="MobiDB-lite"/>
    </source>
</evidence>
<accession>A0A9N7TTI0</accession>
<feature type="compositionally biased region" description="Basic and acidic residues" evidence="1">
    <location>
        <begin position="1"/>
        <end position="11"/>
    </location>
</feature>
<evidence type="ECO:0000313" key="3">
    <source>
        <dbReference type="Proteomes" id="UP001153269"/>
    </source>
</evidence>
<dbReference type="AlphaFoldDB" id="A0A9N7TTI0"/>
<sequence length="119" mass="13716">MFVGQHEKDWTSESATPGIFLPAPEYNDQETAEWVHVSIHGTYNNVDLLEFDSWSEDLIGFTKARLKHSFISGDRRPLRLHQHLPCSAFSYSLSFFSELSDQQKEQRLLCLPSRTSTIL</sequence>
<name>A0A9N7TTI0_PLEPL</name>
<protein>
    <submittedName>
        <fullName evidence="2">Uncharacterized protein</fullName>
    </submittedName>
</protein>
<dbReference type="EMBL" id="CADEAL010000322">
    <property type="protein sequence ID" value="CAB1418404.1"/>
    <property type="molecule type" value="Genomic_DNA"/>
</dbReference>
<feature type="region of interest" description="Disordered" evidence="1">
    <location>
        <begin position="1"/>
        <end position="22"/>
    </location>
</feature>
<gene>
    <name evidence="2" type="ORF">PLEPLA_LOCUS6230</name>
</gene>
<dbReference type="Proteomes" id="UP001153269">
    <property type="component" value="Unassembled WGS sequence"/>
</dbReference>
<reference evidence="2" key="1">
    <citation type="submission" date="2020-03" db="EMBL/GenBank/DDBJ databases">
        <authorList>
            <person name="Weist P."/>
        </authorList>
    </citation>
    <scope>NUCLEOTIDE SEQUENCE</scope>
</reference>
<evidence type="ECO:0000313" key="2">
    <source>
        <dbReference type="EMBL" id="CAB1418404.1"/>
    </source>
</evidence>
<proteinExistence type="predicted"/>
<organism evidence="2 3">
    <name type="scientific">Pleuronectes platessa</name>
    <name type="common">European plaice</name>
    <dbReference type="NCBI Taxonomy" id="8262"/>
    <lineage>
        <taxon>Eukaryota</taxon>
        <taxon>Metazoa</taxon>
        <taxon>Chordata</taxon>
        <taxon>Craniata</taxon>
        <taxon>Vertebrata</taxon>
        <taxon>Euteleostomi</taxon>
        <taxon>Actinopterygii</taxon>
        <taxon>Neopterygii</taxon>
        <taxon>Teleostei</taxon>
        <taxon>Neoteleostei</taxon>
        <taxon>Acanthomorphata</taxon>
        <taxon>Carangaria</taxon>
        <taxon>Pleuronectiformes</taxon>
        <taxon>Pleuronectoidei</taxon>
        <taxon>Pleuronectidae</taxon>
        <taxon>Pleuronectes</taxon>
    </lineage>
</organism>
<keyword evidence="3" id="KW-1185">Reference proteome</keyword>
<comment type="caution">
    <text evidence="2">The sequence shown here is derived from an EMBL/GenBank/DDBJ whole genome shotgun (WGS) entry which is preliminary data.</text>
</comment>